<evidence type="ECO:0008006" key="6">
    <source>
        <dbReference type="Google" id="ProtNLM"/>
    </source>
</evidence>
<evidence type="ECO:0000313" key="4">
    <source>
        <dbReference type="EMBL" id="KAA8908948.1"/>
    </source>
</evidence>
<proteinExistence type="predicted"/>
<gene>
    <name evidence="4" type="ORF">FN846DRAFT_889275</name>
</gene>
<dbReference type="EMBL" id="VXIS01000063">
    <property type="protein sequence ID" value="KAA8908948.1"/>
    <property type="molecule type" value="Genomic_DNA"/>
</dbReference>
<keyword evidence="2" id="KW-0812">Transmembrane</keyword>
<feature type="compositionally biased region" description="Polar residues" evidence="1">
    <location>
        <begin position="100"/>
        <end position="121"/>
    </location>
</feature>
<evidence type="ECO:0000256" key="3">
    <source>
        <dbReference type="SAM" id="SignalP"/>
    </source>
</evidence>
<dbReference type="AlphaFoldDB" id="A0A5J5F145"/>
<comment type="caution">
    <text evidence="4">The sequence shown here is derived from an EMBL/GenBank/DDBJ whole genome shotgun (WGS) entry which is preliminary data.</text>
</comment>
<name>A0A5J5F145_9PEZI</name>
<feature type="transmembrane region" description="Helical" evidence="2">
    <location>
        <begin position="293"/>
        <end position="314"/>
    </location>
</feature>
<keyword evidence="3" id="KW-0732">Signal</keyword>
<evidence type="ECO:0000256" key="1">
    <source>
        <dbReference type="SAM" id="MobiDB-lite"/>
    </source>
</evidence>
<organism evidence="4 5">
    <name type="scientific">Sphaerosporella brunnea</name>
    <dbReference type="NCBI Taxonomy" id="1250544"/>
    <lineage>
        <taxon>Eukaryota</taxon>
        <taxon>Fungi</taxon>
        <taxon>Dikarya</taxon>
        <taxon>Ascomycota</taxon>
        <taxon>Pezizomycotina</taxon>
        <taxon>Pezizomycetes</taxon>
        <taxon>Pezizales</taxon>
        <taxon>Pyronemataceae</taxon>
        <taxon>Sphaerosporella</taxon>
    </lineage>
</organism>
<feature type="region of interest" description="Disordered" evidence="1">
    <location>
        <begin position="433"/>
        <end position="486"/>
    </location>
</feature>
<feature type="signal peptide" evidence="3">
    <location>
        <begin position="1"/>
        <end position="20"/>
    </location>
</feature>
<feature type="region of interest" description="Disordered" evidence="1">
    <location>
        <begin position="71"/>
        <end position="127"/>
    </location>
</feature>
<reference evidence="4 5" key="1">
    <citation type="submission" date="2019-09" db="EMBL/GenBank/DDBJ databases">
        <title>Draft genome of the ectomycorrhizal ascomycete Sphaerosporella brunnea.</title>
        <authorList>
            <consortium name="DOE Joint Genome Institute"/>
            <person name="Benucci G.M."/>
            <person name="Marozzi G."/>
            <person name="Antonielli L."/>
            <person name="Sanchez S."/>
            <person name="Marco P."/>
            <person name="Wang X."/>
            <person name="Falini L.B."/>
            <person name="Barry K."/>
            <person name="Haridas S."/>
            <person name="Lipzen A."/>
            <person name="Labutti K."/>
            <person name="Grigoriev I.V."/>
            <person name="Murat C."/>
            <person name="Martin F."/>
            <person name="Albertini E."/>
            <person name="Donnini D."/>
            <person name="Bonito G."/>
        </authorList>
    </citation>
    <scope>NUCLEOTIDE SEQUENCE [LARGE SCALE GENOMIC DNA]</scope>
    <source>
        <strain evidence="4 5">Sb_GMNB300</strain>
    </source>
</reference>
<sequence>MYSALVFGLLALSVLSVGAALDAPQIAERHLALQVKRQIVSNTVIISTVLDTVTRSAEPTVVVSTRTANPVTVTAGSSSSDSANSPGTTLTNAPAPTLTSDSVISNPSPEVSTTNSRTNKISTSSTRPTPTCPADFFECGTQLGGKDSLHPILKYRLADNSCTTPGGCCRNGWGCASSVCIPPITVTETSTCMPSSTMCPASVGGGCCPNGYICGATVCSPPPTTIPPTIITGVDITITQSGSTVTATTIITKGSELPIDVKITPTASSTSTTFAPVSTQTGNSPSKVPQGTVIGAVVGGVVIVALIIGGIFIWTRYKVSKRGNTEASYQGRHHRGDEFYAAPTMNAYDPNAPPLRPQDTRRFNGFRRQPQQGPGQFNFFHARPKPPPITTAAPVEAKPAYPQKEQDYVGYAPVPLDSSPVEKEAQPPRVVELGDTSVDNRAQRNLHEVEGDKPRRWSGGIGRHFKKGSGGGGSDGGSSAGGAPHF</sequence>
<evidence type="ECO:0000313" key="5">
    <source>
        <dbReference type="Proteomes" id="UP000326924"/>
    </source>
</evidence>
<dbReference type="InParanoid" id="A0A5J5F145"/>
<dbReference type="OrthoDB" id="5292518at2759"/>
<keyword evidence="2" id="KW-1133">Transmembrane helix</keyword>
<keyword evidence="5" id="KW-1185">Reference proteome</keyword>
<dbReference type="Proteomes" id="UP000326924">
    <property type="component" value="Unassembled WGS sequence"/>
</dbReference>
<feature type="compositionally biased region" description="Gly residues" evidence="1">
    <location>
        <begin position="468"/>
        <end position="480"/>
    </location>
</feature>
<feature type="compositionally biased region" description="Low complexity" evidence="1">
    <location>
        <begin position="77"/>
        <end position="99"/>
    </location>
</feature>
<feature type="chain" id="PRO_5023860645" description="Mid2 domain-containing protein" evidence="3">
    <location>
        <begin position="21"/>
        <end position="486"/>
    </location>
</feature>
<protein>
    <recommendedName>
        <fullName evidence="6">Mid2 domain-containing protein</fullName>
    </recommendedName>
</protein>
<evidence type="ECO:0000256" key="2">
    <source>
        <dbReference type="SAM" id="Phobius"/>
    </source>
</evidence>
<accession>A0A5J5F145</accession>
<feature type="compositionally biased region" description="Basic and acidic residues" evidence="1">
    <location>
        <begin position="441"/>
        <end position="455"/>
    </location>
</feature>
<keyword evidence="2" id="KW-0472">Membrane</keyword>